<accession>A0ABW5INL4</accession>
<feature type="compositionally biased region" description="Basic and acidic residues" evidence="1">
    <location>
        <begin position="110"/>
        <end position="119"/>
    </location>
</feature>
<dbReference type="InterPro" id="IPR008928">
    <property type="entry name" value="6-hairpin_glycosidase_sf"/>
</dbReference>
<proteinExistence type="predicted"/>
<keyword evidence="3" id="KW-1185">Reference proteome</keyword>
<feature type="region of interest" description="Disordered" evidence="1">
    <location>
        <begin position="89"/>
        <end position="119"/>
    </location>
</feature>
<evidence type="ECO:0000313" key="2">
    <source>
        <dbReference type="EMBL" id="MFD2515212.1"/>
    </source>
</evidence>
<dbReference type="EMBL" id="JBHULU010000021">
    <property type="protein sequence ID" value="MFD2515212.1"/>
    <property type="molecule type" value="Genomic_DNA"/>
</dbReference>
<sequence length="379" mass="42219">MTTTKRTEALGKARDLMESYSRRTGLLGTEGDISHRYLWTDAFAVQTFFGLAHALDDAQYKENALKLITAVHETLGRFRKEDRRSGWISGLPEKEGAAHPTAGGLRIGKKLPERAPGEPMNERLEWERDGQYFHYLTRWVNALLLAAQETGEPRYAAWATELIQAGGKFLYKTNGRSRMYWKMSIDLTRPLVTSMGAHDPLEGLICAESARLATPQKANDLEPLIKDFETLCAGQDWATTDPLGLGGLLLNAVRAAELGTSLRHLPEEIKPEKLLTDSLDGLKVYAKINNLEAPAQNRLAFRECGLSLGLSTLCSKQQQLKEQGLDVDAFTAYFHLANAIEDFWGNPDNQRVSTWIDHKDINTVSLAASLVANYAPIDF</sequence>
<dbReference type="RefSeq" id="WP_377509483.1">
    <property type="nucleotide sequence ID" value="NZ_JBHULU010000021.1"/>
</dbReference>
<evidence type="ECO:0000313" key="3">
    <source>
        <dbReference type="Proteomes" id="UP001597544"/>
    </source>
</evidence>
<dbReference type="Proteomes" id="UP001597544">
    <property type="component" value="Unassembled WGS sequence"/>
</dbReference>
<dbReference type="SUPFAM" id="SSF48208">
    <property type="entry name" value="Six-hairpin glycosidases"/>
    <property type="match status" value="1"/>
</dbReference>
<name>A0ABW5INL4_9BACT</name>
<evidence type="ECO:0000256" key="1">
    <source>
        <dbReference type="SAM" id="MobiDB-lite"/>
    </source>
</evidence>
<gene>
    <name evidence="2" type="ORF">ACFSRY_15165</name>
</gene>
<organism evidence="2 3">
    <name type="scientific">Pontibacter locisalis</name>
    <dbReference type="NCBI Taxonomy" id="1719035"/>
    <lineage>
        <taxon>Bacteria</taxon>
        <taxon>Pseudomonadati</taxon>
        <taxon>Bacteroidota</taxon>
        <taxon>Cytophagia</taxon>
        <taxon>Cytophagales</taxon>
        <taxon>Hymenobacteraceae</taxon>
        <taxon>Pontibacter</taxon>
    </lineage>
</organism>
<comment type="caution">
    <text evidence="2">The sequence shown here is derived from an EMBL/GenBank/DDBJ whole genome shotgun (WGS) entry which is preliminary data.</text>
</comment>
<reference evidence="3" key="1">
    <citation type="journal article" date="2019" name="Int. J. Syst. Evol. Microbiol.">
        <title>The Global Catalogue of Microorganisms (GCM) 10K type strain sequencing project: providing services to taxonomists for standard genome sequencing and annotation.</title>
        <authorList>
            <consortium name="The Broad Institute Genomics Platform"/>
            <consortium name="The Broad Institute Genome Sequencing Center for Infectious Disease"/>
            <person name="Wu L."/>
            <person name="Ma J."/>
        </authorList>
    </citation>
    <scope>NUCLEOTIDE SEQUENCE [LARGE SCALE GENOMIC DNA]</scope>
    <source>
        <strain evidence="3">KCTC 42498</strain>
    </source>
</reference>
<protein>
    <submittedName>
        <fullName evidence="2">Uncharacterized protein</fullName>
    </submittedName>
</protein>